<dbReference type="VEuPathDB" id="PiroplasmaDB:BBBOND_0209870"/>
<dbReference type="SUPFAM" id="SSF50998">
    <property type="entry name" value="Quinoprotein alcohol dehydrogenase-like"/>
    <property type="match status" value="1"/>
</dbReference>
<evidence type="ECO:0000313" key="6">
    <source>
        <dbReference type="Proteomes" id="UP000033188"/>
    </source>
</evidence>
<dbReference type="Pfam" id="PF25168">
    <property type="entry name" value="Beta-prop_WDR36-Utp21_2nd"/>
    <property type="match status" value="1"/>
</dbReference>
<dbReference type="GO" id="GO:0032040">
    <property type="term" value="C:small-subunit processome"/>
    <property type="evidence" value="ECO:0007669"/>
    <property type="project" value="InterPro"/>
</dbReference>
<feature type="domain" description="WDR36/Utp21 C-terminal" evidence="3">
    <location>
        <begin position="780"/>
        <end position="986"/>
    </location>
</feature>
<evidence type="ECO:0000259" key="4">
    <source>
        <dbReference type="Pfam" id="PF25171"/>
    </source>
</evidence>
<proteinExistence type="predicted"/>
<feature type="compositionally biased region" description="Low complexity" evidence="2">
    <location>
        <begin position="140"/>
        <end position="151"/>
    </location>
</feature>
<evidence type="ECO:0000313" key="5">
    <source>
        <dbReference type="EMBL" id="CDR95834.1"/>
    </source>
</evidence>
<reference evidence="6" key="1">
    <citation type="submission" date="2014-06" db="EMBL/GenBank/DDBJ databases">
        <authorList>
            <person name="Aslett M."/>
            <person name="De Silva N."/>
        </authorList>
    </citation>
    <scope>NUCLEOTIDE SEQUENCE [LARGE SCALE GENOMIC DNA]</scope>
    <source>
        <strain evidence="6">Bond</strain>
    </source>
</reference>
<protein>
    <submittedName>
        <fullName evidence="5">WD domain, G-beta repeat containing protein, putative</fullName>
    </submittedName>
</protein>
<dbReference type="OrthoDB" id="10250769at2759"/>
<dbReference type="GeneID" id="24564375"/>
<dbReference type="PANTHER" id="PTHR22840:SF12">
    <property type="entry name" value="WD REPEAT-CONTAINING PROTEIN 36"/>
    <property type="match status" value="1"/>
</dbReference>
<dbReference type="Gene3D" id="2.130.10.10">
    <property type="entry name" value="YVTN repeat-like/Quinoprotein amine dehydrogenase"/>
    <property type="match status" value="2"/>
</dbReference>
<dbReference type="PROSITE" id="PS50082">
    <property type="entry name" value="WD_REPEATS_2"/>
    <property type="match status" value="1"/>
</dbReference>
<dbReference type="Pfam" id="PF04192">
    <property type="entry name" value="Utp21"/>
    <property type="match status" value="1"/>
</dbReference>
<dbReference type="InterPro" id="IPR015943">
    <property type="entry name" value="WD40/YVTN_repeat-like_dom_sf"/>
</dbReference>
<keyword evidence="1" id="KW-0853">WD repeat</keyword>
<dbReference type="SMART" id="SM00320">
    <property type="entry name" value="WD40"/>
    <property type="match status" value="4"/>
</dbReference>
<dbReference type="GO" id="GO:0034388">
    <property type="term" value="C:Pwp2p-containing subcomplex of 90S preribosome"/>
    <property type="evidence" value="ECO:0007669"/>
    <property type="project" value="TreeGrafter"/>
</dbReference>
<dbReference type="AlphaFoldDB" id="A0A061DAC9"/>
<dbReference type="Proteomes" id="UP000033188">
    <property type="component" value="Chromosome 2"/>
</dbReference>
<evidence type="ECO:0000259" key="3">
    <source>
        <dbReference type="Pfam" id="PF04192"/>
    </source>
</evidence>
<dbReference type="PANTHER" id="PTHR22840">
    <property type="entry name" value="WD REPEAT-CONTAINING PROTEIN 36"/>
    <property type="match status" value="1"/>
</dbReference>
<evidence type="ECO:0000256" key="2">
    <source>
        <dbReference type="SAM" id="MobiDB-lite"/>
    </source>
</evidence>
<dbReference type="EMBL" id="LK391708">
    <property type="protein sequence ID" value="CDR95834.1"/>
    <property type="molecule type" value="Genomic_DNA"/>
</dbReference>
<dbReference type="PROSITE" id="PS50294">
    <property type="entry name" value="WD_REPEATS_REGION"/>
    <property type="match status" value="1"/>
</dbReference>
<dbReference type="Pfam" id="PF25171">
    <property type="entry name" value="Beta-prop_WDR36-Utp21_1st"/>
    <property type="match status" value="1"/>
</dbReference>
<accession>A0A061DAC9</accession>
<evidence type="ECO:0000256" key="1">
    <source>
        <dbReference type="PROSITE-ProRule" id="PRU00221"/>
    </source>
</evidence>
<dbReference type="OMA" id="CIYAWRA"/>
<dbReference type="KEGG" id="bbig:BBBOND_0209870"/>
<organism evidence="5 6">
    <name type="scientific">Babesia bigemina</name>
    <dbReference type="NCBI Taxonomy" id="5866"/>
    <lineage>
        <taxon>Eukaryota</taxon>
        <taxon>Sar</taxon>
        <taxon>Alveolata</taxon>
        <taxon>Apicomplexa</taxon>
        <taxon>Aconoidasida</taxon>
        <taxon>Piroplasmida</taxon>
        <taxon>Babesiidae</taxon>
        <taxon>Babesia</taxon>
    </lineage>
</organism>
<dbReference type="InterPro" id="IPR001680">
    <property type="entry name" value="WD40_rpt"/>
</dbReference>
<sequence>MWDDAHAKRGRTSVFRPSGQVGLVCDGRATCLNVIGTTAFVVTSTLRQFTVYDAFAMRIAFVSLPLQYEIRHIATLLENVFVVLGNGAIYAFHRYDQRRIDSKHSAAVLGIEIVDGHLVTFSSKEVITYELMKPSPAPAAAKGARSAGVARPPSEHTSGTATDGKSEAVANGATSSADGGSDKGTENKSQQWIPSKTIPMSDGISIEMLIPLAGFKNKVLLASSNGQVHLCNVSTGSLIYTFRFPDPVLLHQVKEGGQGVTAMVQSKLKSNAIVAVAYRSGEVVLADIKSDQSLGTFRLSKQQQHATSMVFVYDALGMLLRGEKSAIAREALLVGAANGDIVVFDLTEFRTFGVVEHAHAGAVRNIMYVESANHIITAGTDNALVLWAMDSDKQLLRELKNRRGLIGEIGLMKTYDADELDLLVCSSADGVGYLGKASTIQQLRCSTFSTSASKNKLRPITAIATCYQRHYDWPNIATCHKNTSAVHIWSGHRRSLVEAVLRAPNVSVPATAVCISSCGNYVAVGYDNGCMHLFNLQSTNHEDEFVVKANGARSPAHPARVIMMSLLGGTQLISVSNSSEDRSIRVWDIATVALKSTYDPEIPKGAHIYLAVCGSLLTALACSDGVIYLVDVIGKMVIRTIPYGKVTSMSFHPNGSWFVANASDSTMVIYDILAACYVEYAKFTGSVLAVNIDSSGAFLNVAVDNAPGMILRYANKHVFEINAKTMLYKDLASEPVLLQLPCVVNDESDPENTRDANVPEGSDAGDVEMQVDYRSSSEPLAEGLMTLSGMNSGRLQSILFLDEIKEKSKPIEPPKAPADLPFFLPTTYKDGQLVFVEPTENSTLDEQASSTRKRIVRSSEALPDFEKLILAKVEAPKKYEDMMAFLLAQSPSGVHLALSMLSVEHKEEALTTMLKFFEYYQASRKHSDALQVLLHVFLRYHGDQLSSLGGGETCNTLARLGTSLKEDSLALQRHFERISCFIKFLTHLQME</sequence>
<dbReference type="STRING" id="5866.A0A061DAC9"/>
<dbReference type="RefSeq" id="XP_012768020.1">
    <property type="nucleotide sequence ID" value="XM_012912566.1"/>
</dbReference>
<keyword evidence="6" id="KW-1185">Reference proteome</keyword>
<dbReference type="InterPro" id="IPR007319">
    <property type="entry name" value="WDR36/Utp21_C"/>
</dbReference>
<dbReference type="InterPro" id="IPR059157">
    <property type="entry name" value="WDR36-Utp21_N"/>
</dbReference>
<feature type="repeat" description="WD" evidence="1">
    <location>
        <begin position="356"/>
        <end position="397"/>
    </location>
</feature>
<dbReference type="GO" id="GO:0006364">
    <property type="term" value="P:rRNA processing"/>
    <property type="evidence" value="ECO:0007669"/>
    <property type="project" value="InterPro"/>
</dbReference>
<feature type="region of interest" description="Disordered" evidence="2">
    <location>
        <begin position="140"/>
        <end position="196"/>
    </location>
</feature>
<gene>
    <name evidence="5" type="ORF">BBBOND_0209870</name>
</gene>
<feature type="domain" description="WDR36/Utp21 N-terminal" evidence="4">
    <location>
        <begin position="197"/>
        <end position="390"/>
    </location>
</feature>
<name>A0A061DAC9_BABBI</name>
<dbReference type="InterPro" id="IPR011047">
    <property type="entry name" value="Quinoprotein_ADH-like_sf"/>
</dbReference>